<dbReference type="PROSITE" id="PS01129">
    <property type="entry name" value="PSI_RLU"/>
    <property type="match status" value="1"/>
</dbReference>
<dbReference type="Gene3D" id="3.10.290.10">
    <property type="entry name" value="RNA-binding S4 domain"/>
    <property type="match status" value="1"/>
</dbReference>
<dbReference type="SUPFAM" id="SSF55174">
    <property type="entry name" value="Alpha-L RNA-binding motif"/>
    <property type="match status" value="1"/>
</dbReference>
<sequence>MKGERLDAFLVANLPQASRSKIQTSIKSGFVLVDGQPQLKPSLLLRGGEFVRCSLPPPPPSDAIPEDIPLDIVYEDDHVVVINKRADMVVHPAAGHSSGTLVNALLFHCDLPTAVLSEADEYSDELDEDVELDDTGTNAAATSTSASGSSGGAAPHVRPGIVHRLDKGTSGLLVVAKDERSLKGLSKQFKDRTVKRSYLSILCGVPDPPMARIDAPIGRDPRDRKRQTVIEGLSNASRNRSRHAASKYRVREWLAGGACGLVEWRLETGRTHQIRVHAKYVGHPVLGDETYGCTSGLVLNSFQRTLGPPAQSKAKQLLAALRRPMLHAKTLGFVHPWTGEELLFTSDLPSDFEEVLDTLKSMNPDL</sequence>
<dbReference type="GO" id="GO:0009982">
    <property type="term" value="F:pseudouridine synthase activity"/>
    <property type="evidence" value="ECO:0000318"/>
    <property type="project" value="GO_Central"/>
</dbReference>
<dbReference type="InterPro" id="IPR002942">
    <property type="entry name" value="S4_RNA-bd"/>
</dbReference>
<dbReference type="AlphaFoldDB" id="A0A0U9HM32"/>
<dbReference type="Pfam" id="PF00849">
    <property type="entry name" value="PseudoU_synth_2"/>
    <property type="match status" value="1"/>
</dbReference>
<comment type="catalytic activity">
    <reaction evidence="1">
        <text>a uridine in RNA = a pseudouridine in RNA</text>
        <dbReference type="Rhea" id="RHEA:48348"/>
        <dbReference type="Rhea" id="RHEA-COMP:12068"/>
        <dbReference type="Rhea" id="RHEA-COMP:12069"/>
        <dbReference type="ChEBI" id="CHEBI:65314"/>
        <dbReference type="ChEBI" id="CHEBI:65315"/>
    </reaction>
</comment>
<dbReference type="Gene3D" id="3.30.2350.10">
    <property type="entry name" value="Pseudouridine synthase"/>
    <property type="match status" value="2"/>
</dbReference>
<evidence type="ECO:0000256" key="2">
    <source>
        <dbReference type="ARBA" id="ARBA00010876"/>
    </source>
</evidence>
<evidence type="ECO:0000259" key="5">
    <source>
        <dbReference type="SMART" id="SM00363"/>
    </source>
</evidence>
<protein>
    <recommendedName>
        <fullName evidence="5">RNA-binding S4 domain-containing protein</fullName>
    </recommendedName>
</protein>
<dbReference type="CDD" id="cd00165">
    <property type="entry name" value="S4"/>
    <property type="match status" value="1"/>
</dbReference>
<dbReference type="SMART" id="SM00363">
    <property type="entry name" value="S4"/>
    <property type="match status" value="1"/>
</dbReference>
<evidence type="ECO:0000256" key="4">
    <source>
        <dbReference type="PROSITE-ProRule" id="PRU00182"/>
    </source>
</evidence>
<reference evidence="6 7" key="1">
    <citation type="journal article" date="2014" name="Nat. Commun.">
        <title>Klebsormidium flaccidum genome reveals primary factors for plant terrestrial adaptation.</title>
        <authorList>
            <person name="Hori K."/>
            <person name="Maruyama F."/>
            <person name="Fujisawa T."/>
            <person name="Togashi T."/>
            <person name="Yamamoto N."/>
            <person name="Seo M."/>
            <person name="Sato S."/>
            <person name="Yamada T."/>
            <person name="Mori H."/>
            <person name="Tajima N."/>
            <person name="Moriyama T."/>
            <person name="Ikeuchi M."/>
            <person name="Watanabe M."/>
            <person name="Wada H."/>
            <person name="Kobayashi K."/>
            <person name="Saito M."/>
            <person name="Masuda T."/>
            <person name="Sasaki-Sekimoto Y."/>
            <person name="Mashiguchi K."/>
            <person name="Awai K."/>
            <person name="Shimojima M."/>
            <person name="Masuda S."/>
            <person name="Iwai M."/>
            <person name="Nobusawa T."/>
            <person name="Narise T."/>
            <person name="Kondo S."/>
            <person name="Saito H."/>
            <person name="Sato R."/>
            <person name="Murakawa M."/>
            <person name="Ihara Y."/>
            <person name="Oshima-Yamada Y."/>
            <person name="Ohtaka K."/>
            <person name="Satoh M."/>
            <person name="Sonobe K."/>
            <person name="Ishii M."/>
            <person name="Ohtani R."/>
            <person name="Kanamori-Sato M."/>
            <person name="Honoki R."/>
            <person name="Miyazaki D."/>
            <person name="Mochizuki H."/>
            <person name="Umetsu J."/>
            <person name="Higashi K."/>
            <person name="Shibata D."/>
            <person name="Kamiya Y."/>
            <person name="Sato N."/>
            <person name="Nakamura Y."/>
            <person name="Tabata S."/>
            <person name="Ida S."/>
            <person name="Kurokawa K."/>
            <person name="Ohta H."/>
        </authorList>
    </citation>
    <scope>NUCLEOTIDE SEQUENCE [LARGE SCALE GENOMIC DNA]</scope>
    <source>
        <strain evidence="6 7">NIES-2285</strain>
    </source>
</reference>
<dbReference type="PANTHER" id="PTHR21600">
    <property type="entry name" value="MITOCHONDRIAL RNA PSEUDOURIDINE SYNTHASE"/>
    <property type="match status" value="1"/>
</dbReference>
<dbReference type="OrthoDB" id="418349at2759"/>
<dbReference type="PROSITE" id="PS50889">
    <property type="entry name" value="S4"/>
    <property type="match status" value="1"/>
</dbReference>
<feature type="domain" description="RNA-binding S4" evidence="5">
    <location>
        <begin position="4"/>
        <end position="65"/>
    </location>
</feature>
<dbReference type="Pfam" id="PF01479">
    <property type="entry name" value="S4"/>
    <property type="match status" value="1"/>
</dbReference>
<dbReference type="GO" id="GO:0003723">
    <property type="term" value="F:RNA binding"/>
    <property type="evidence" value="ECO:0007669"/>
    <property type="project" value="UniProtKB-KW"/>
</dbReference>
<dbReference type="STRING" id="105231.A0A0U9HM32"/>
<gene>
    <name evidence="6" type="ORF">KFL_001130060</name>
</gene>
<dbReference type="EMBL" id="DF237062">
    <property type="protein sequence ID" value="GAQ82487.1"/>
    <property type="molecule type" value="Genomic_DNA"/>
</dbReference>
<keyword evidence="7" id="KW-1185">Reference proteome</keyword>
<dbReference type="OMA" id="KSERAYT"/>
<dbReference type="InterPro" id="IPR050188">
    <property type="entry name" value="RluA_PseudoU_synthase"/>
</dbReference>
<organism evidence="6 7">
    <name type="scientific">Klebsormidium nitens</name>
    <name type="common">Green alga</name>
    <name type="synonym">Ulothrix nitens</name>
    <dbReference type="NCBI Taxonomy" id="105231"/>
    <lineage>
        <taxon>Eukaryota</taxon>
        <taxon>Viridiplantae</taxon>
        <taxon>Streptophyta</taxon>
        <taxon>Klebsormidiophyceae</taxon>
        <taxon>Klebsormidiales</taxon>
        <taxon>Klebsormidiaceae</taxon>
        <taxon>Klebsormidium</taxon>
    </lineage>
</organism>
<dbReference type="InterPro" id="IPR020103">
    <property type="entry name" value="PsdUridine_synth_cat_dom_sf"/>
</dbReference>
<keyword evidence="3" id="KW-0413">Isomerase</keyword>
<dbReference type="Proteomes" id="UP000054558">
    <property type="component" value="Unassembled WGS sequence"/>
</dbReference>
<name>A0A0U9HM32_KLENI</name>
<evidence type="ECO:0000256" key="1">
    <source>
        <dbReference type="ARBA" id="ARBA00000073"/>
    </source>
</evidence>
<evidence type="ECO:0000313" key="7">
    <source>
        <dbReference type="Proteomes" id="UP000054558"/>
    </source>
</evidence>
<evidence type="ECO:0000256" key="3">
    <source>
        <dbReference type="ARBA" id="ARBA00023235"/>
    </source>
</evidence>
<dbReference type="SUPFAM" id="SSF55120">
    <property type="entry name" value="Pseudouridine synthase"/>
    <property type="match status" value="1"/>
</dbReference>
<dbReference type="InterPro" id="IPR006224">
    <property type="entry name" value="PsdUridine_synth_RluA-like_CS"/>
</dbReference>
<comment type="similarity">
    <text evidence="2">Belongs to the pseudouridine synthase RluA family.</text>
</comment>
<dbReference type="PANTHER" id="PTHR21600:SF87">
    <property type="entry name" value="RNA PSEUDOURIDYLATE SYNTHASE DOMAIN-CONTAINING PROTEIN 1"/>
    <property type="match status" value="1"/>
</dbReference>
<dbReference type="CDD" id="cd02869">
    <property type="entry name" value="PseudoU_synth_RluA_like"/>
    <property type="match status" value="1"/>
</dbReference>
<keyword evidence="4" id="KW-0694">RNA-binding</keyword>
<proteinExistence type="inferred from homology"/>
<dbReference type="InterPro" id="IPR036986">
    <property type="entry name" value="S4_RNA-bd_sf"/>
</dbReference>
<dbReference type="GO" id="GO:0000455">
    <property type="term" value="P:enzyme-directed rRNA pseudouridine synthesis"/>
    <property type="evidence" value="ECO:0000318"/>
    <property type="project" value="GO_Central"/>
</dbReference>
<evidence type="ECO:0000313" key="6">
    <source>
        <dbReference type="EMBL" id="GAQ82487.1"/>
    </source>
</evidence>
<accession>A0A0U9HM32</accession>
<dbReference type="InterPro" id="IPR006145">
    <property type="entry name" value="PsdUridine_synth_RsuA/RluA"/>
</dbReference>